<dbReference type="Proteomes" id="UP000215596">
    <property type="component" value="Unassembled WGS sequence"/>
</dbReference>
<dbReference type="EMBL" id="NPBY01000033">
    <property type="protein sequence ID" value="PAD76914.1"/>
    <property type="molecule type" value="Genomic_DNA"/>
</dbReference>
<gene>
    <name evidence="6" type="ORF">CHH67_11100</name>
</gene>
<accession>A0A268EV01</accession>
<comment type="caution">
    <text evidence="6">The sequence shown here is derived from an EMBL/GenBank/DDBJ whole genome shotgun (WGS) entry which is preliminary data.</text>
</comment>
<organism evidence="6 7">
    <name type="scientific">Paenibacillus campinasensis</name>
    <dbReference type="NCBI Taxonomy" id="66347"/>
    <lineage>
        <taxon>Bacteria</taxon>
        <taxon>Bacillati</taxon>
        <taxon>Bacillota</taxon>
        <taxon>Bacilli</taxon>
        <taxon>Bacillales</taxon>
        <taxon>Paenibacillaceae</taxon>
        <taxon>Paenibacillus</taxon>
    </lineage>
</organism>
<dbReference type="RefSeq" id="WP_095265253.1">
    <property type="nucleotide sequence ID" value="NZ_NPBY01000033.1"/>
</dbReference>
<feature type="DNA-binding region" description="H-T-H motif" evidence="4">
    <location>
        <begin position="28"/>
        <end position="47"/>
    </location>
</feature>
<reference evidence="6 7" key="1">
    <citation type="submission" date="2017-07" db="EMBL/GenBank/DDBJ databases">
        <title>Isolation and whole genome analysis of endospore-forming bacteria from heroin.</title>
        <authorList>
            <person name="Kalinowski J."/>
            <person name="Ahrens B."/>
            <person name="Al-Dilaimi A."/>
            <person name="Winkler A."/>
            <person name="Wibberg D."/>
            <person name="Schleenbecker U."/>
            <person name="Ruckert C."/>
            <person name="Wolfel R."/>
            <person name="Grass G."/>
        </authorList>
    </citation>
    <scope>NUCLEOTIDE SEQUENCE [LARGE SCALE GENOMIC DNA]</scope>
    <source>
        <strain evidence="6 7">7537-G1</strain>
    </source>
</reference>
<evidence type="ECO:0000313" key="7">
    <source>
        <dbReference type="Proteomes" id="UP000215596"/>
    </source>
</evidence>
<dbReference type="Gene3D" id="1.10.357.10">
    <property type="entry name" value="Tetracycline Repressor, domain 2"/>
    <property type="match status" value="1"/>
</dbReference>
<dbReference type="OrthoDB" id="9814200at2"/>
<dbReference type="GO" id="GO:0003677">
    <property type="term" value="F:DNA binding"/>
    <property type="evidence" value="ECO:0007669"/>
    <property type="project" value="UniProtKB-UniRule"/>
</dbReference>
<keyword evidence="2 4" id="KW-0238">DNA-binding</keyword>
<sequence length="199" mass="22369">MRKGEKTREFIVQQAAELFNQQGYFGSSMSDIMRVTGLRKGGIYNHFESKDELALEAFDYAIGVLSRRYYEAIRGKSSAAEQLISVVSIYENVIENPPLKGGCPLLNTAVESDDAHPVLREKAADAMDQFLKFIQMIINRGMRKGELKASIHPESAAIFITSAMEGAVMMSKLYRDSRYMQQALEHLSSYIHSLQKSSD</sequence>
<keyword evidence="1" id="KW-0805">Transcription regulation</keyword>
<dbReference type="Pfam" id="PF00440">
    <property type="entry name" value="TetR_N"/>
    <property type="match status" value="1"/>
</dbReference>
<evidence type="ECO:0000256" key="2">
    <source>
        <dbReference type="ARBA" id="ARBA00023125"/>
    </source>
</evidence>
<protein>
    <submittedName>
        <fullName evidence="6">TetR family transcriptional regulator</fullName>
    </submittedName>
</protein>
<evidence type="ECO:0000259" key="5">
    <source>
        <dbReference type="PROSITE" id="PS50977"/>
    </source>
</evidence>
<dbReference type="PANTHER" id="PTHR47506:SF3">
    <property type="entry name" value="HTH-TYPE TRANSCRIPTIONAL REGULATOR LMRA"/>
    <property type="match status" value="1"/>
</dbReference>
<proteinExistence type="predicted"/>
<keyword evidence="3" id="KW-0804">Transcription</keyword>
<evidence type="ECO:0000256" key="3">
    <source>
        <dbReference type="ARBA" id="ARBA00023163"/>
    </source>
</evidence>
<name>A0A268EV01_9BACL</name>
<dbReference type="PRINTS" id="PR00455">
    <property type="entry name" value="HTHTETR"/>
</dbReference>
<dbReference type="InterPro" id="IPR009057">
    <property type="entry name" value="Homeodomain-like_sf"/>
</dbReference>
<dbReference type="Pfam" id="PF16925">
    <property type="entry name" value="TetR_C_13"/>
    <property type="match status" value="1"/>
</dbReference>
<dbReference type="AlphaFoldDB" id="A0A268EV01"/>
<dbReference type="InterPro" id="IPR001647">
    <property type="entry name" value="HTH_TetR"/>
</dbReference>
<dbReference type="InterPro" id="IPR011075">
    <property type="entry name" value="TetR_C"/>
</dbReference>
<evidence type="ECO:0000256" key="4">
    <source>
        <dbReference type="PROSITE-ProRule" id="PRU00335"/>
    </source>
</evidence>
<dbReference type="PROSITE" id="PS50977">
    <property type="entry name" value="HTH_TETR_2"/>
    <property type="match status" value="1"/>
</dbReference>
<feature type="domain" description="HTH tetR-type" evidence="5">
    <location>
        <begin position="5"/>
        <end position="65"/>
    </location>
</feature>
<evidence type="ECO:0000256" key="1">
    <source>
        <dbReference type="ARBA" id="ARBA00023015"/>
    </source>
</evidence>
<evidence type="ECO:0000313" key="6">
    <source>
        <dbReference type="EMBL" id="PAD76914.1"/>
    </source>
</evidence>
<dbReference type="InterPro" id="IPR036271">
    <property type="entry name" value="Tet_transcr_reg_TetR-rel_C_sf"/>
</dbReference>
<dbReference type="SUPFAM" id="SSF46689">
    <property type="entry name" value="Homeodomain-like"/>
    <property type="match status" value="1"/>
</dbReference>
<dbReference type="SUPFAM" id="SSF48498">
    <property type="entry name" value="Tetracyclin repressor-like, C-terminal domain"/>
    <property type="match status" value="1"/>
</dbReference>
<dbReference type="PANTHER" id="PTHR47506">
    <property type="entry name" value="TRANSCRIPTIONAL REGULATORY PROTEIN"/>
    <property type="match status" value="1"/>
</dbReference>